<keyword evidence="2" id="KW-1185">Reference proteome</keyword>
<reference evidence="1 2" key="1">
    <citation type="journal article" date="2019" name="Int. J. Syst. Evol. Microbiol.">
        <title>The Global Catalogue of Microorganisms (GCM) 10K type strain sequencing project: providing services to taxonomists for standard genome sequencing and annotation.</title>
        <authorList>
            <consortium name="The Broad Institute Genomics Platform"/>
            <consortium name="The Broad Institute Genome Sequencing Center for Infectious Disease"/>
            <person name="Wu L."/>
            <person name="Ma J."/>
        </authorList>
    </citation>
    <scope>NUCLEOTIDE SEQUENCE [LARGE SCALE GENOMIC DNA]</scope>
    <source>
        <strain evidence="1 2">JCM 15933</strain>
    </source>
</reference>
<evidence type="ECO:0000313" key="2">
    <source>
        <dbReference type="Proteomes" id="UP001501470"/>
    </source>
</evidence>
<evidence type="ECO:0000313" key="1">
    <source>
        <dbReference type="EMBL" id="GAA1500733.1"/>
    </source>
</evidence>
<organism evidence="1 2">
    <name type="scientific">Dactylosporangium maewongense</name>
    <dbReference type="NCBI Taxonomy" id="634393"/>
    <lineage>
        <taxon>Bacteria</taxon>
        <taxon>Bacillati</taxon>
        <taxon>Actinomycetota</taxon>
        <taxon>Actinomycetes</taxon>
        <taxon>Micromonosporales</taxon>
        <taxon>Micromonosporaceae</taxon>
        <taxon>Dactylosporangium</taxon>
    </lineage>
</organism>
<protein>
    <recommendedName>
        <fullName evidence="3">Carboxypeptidase regulatory-like domain-containing protein</fullName>
    </recommendedName>
</protein>
<dbReference type="Proteomes" id="UP001501470">
    <property type="component" value="Unassembled WGS sequence"/>
</dbReference>
<accession>A0ABN1ZLW4</accession>
<dbReference type="EMBL" id="BAAAQD010000001">
    <property type="protein sequence ID" value="GAA1500733.1"/>
    <property type="molecule type" value="Genomic_DNA"/>
</dbReference>
<gene>
    <name evidence="1" type="ORF">GCM10009827_007360</name>
</gene>
<sequence>MDELTLLRLLAGALDRTDPPPAGLDDRVMFALEVDAVDTEMAWLEREVLTGSGARASEHSRTITFDSASLTVMISVVERADGRVRLDGWLAPPGPLRVELRVAAHPDSAVHAGADGRFVFDNVPRGLAQLVVQPPSGPTVVTPALAL</sequence>
<evidence type="ECO:0008006" key="3">
    <source>
        <dbReference type="Google" id="ProtNLM"/>
    </source>
</evidence>
<name>A0ABN1ZLW4_9ACTN</name>
<comment type="caution">
    <text evidence="1">The sequence shown here is derived from an EMBL/GenBank/DDBJ whole genome shotgun (WGS) entry which is preliminary data.</text>
</comment>
<dbReference type="RefSeq" id="WP_344499450.1">
    <property type="nucleotide sequence ID" value="NZ_BAAAQD010000001.1"/>
</dbReference>
<proteinExistence type="predicted"/>